<feature type="transmembrane region" description="Helical" evidence="10">
    <location>
        <begin position="255"/>
        <end position="278"/>
    </location>
</feature>
<evidence type="ECO:0000313" key="12">
    <source>
        <dbReference type="EMBL" id="PHQ32072.1"/>
    </source>
</evidence>
<accession>A0A2G1VZ69</accession>
<dbReference type="GO" id="GO:0008233">
    <property type="term" value="F:peptidase activity"/>
    <property type="evidence" value="ECO:0007669"/>
    <property type="project" value="UniProtKB-KW"/>
</dbReference>
<dbReference type="RefSeq" id="WP_099263836.1">
    <property type="nucleotide sequence ID" value="NZ_NIZW01000033.1"/>
</dbReference>
<keyword evidence="5 10" id="KW-0812">Transmembrane</keyword>
<feature type="transmembrane region" description="Helical" evidence="10">
    <location>
        <begin position="12"/>
        <end position="31"/>
    </location>
</feature>
<keyword evidence="13" id="KW-1185">Reference proteome</keyword>
<dbReference type="Pfam" id="PF02163">
    <property type="entry name" value="Peptidase_M50"/>
    <property type="match status" value="1"/>
</dbReference>
<comment type="similarity">
    <text evidence="3">Belongs to the peptidase M50B family.</text>
</comment>
<dbReference type="CDD" id="cd06160">
    <property type="entry name" value="S2P-M50_like_2"/>
    <property type="match status" value="1"/>
</dbReference>
<dbReference type="OrthoDB" id="9774391at2"/>
<feature type="transmembrane region" description="Helical" evidence="10">
    <location>
        <begin position="221"/>
        <end position="243"/>
    </location>
</feature>
<feature type="transmembrane region" description="Helical" evidence="10">
    <location>
        <begin position="159"/>
        <end position="178"/>
    </location>
</feature>
<evidence type="ECO:0000256" key="9">
    <source>
        <dbReference type="ARBA" id="ARBA00023136"/>
    </source>
</evidence>
<organism evidence="12 13">
    <name type="scientific">Rhodopirellula bahusiensis</name>
    <dbReference type="NCBI Taxonomy" id="2014065"/>
    <lineage>
        <taxon>Bacteria</taxon>
        <taxon>Pseudomonadati</taxon>
        <taxon>Planctomycetota</taxon>
        <taxon>Planctomycetia</taxon>
        <taxon>Pirellulales</taxon>
        <taxon>Pirellulaceae</taxon>
        <taxon>Rhodopirellula</taxon>
    </lineage>
</organism>
<evidence type="ECO:0000256" key="8">
    <source>
        <dbReference type="ARBA" id="ARBA00022989"/>
    </source>
</evidence>
<dbReference type="Proteomes" id="UP000225740">
    <property type="component" value="Unassembled WGS sequence"/>
</dbReference>
<keyword evidence="7" id="KW-0809">Transit peptide</keyword>
<feature type="domain" description="Peptidase M50" evidence="11">
    <location>
        <begin position="199"/>
        <end position="367"/>
    </location>
</feature>
<proteinExistence type="inferred from homology"/>
<feature type="transmembrane region" description="Helical" evidence="10">
    <location>
        <begin position="330"/>
        <end position="351"/>
    </location>
</feature>
<dbReference type="InterPro" id="IPR044838">
    <property type="entry name" value="EGY1-like"/>
</dbReference>
<feature type="transmembrane region" description="Helical" evidence="10">
    <location>
        <begin position="37"/>
        <end position="57"/>
    </location>
</feature>
<dbReference type="GO" id="GO:0006508">
    <property type="term" value="P:proteolysis"/>
    <property type="evidence" value="ECO:0007669"/>
    <property type="project" value="UniProtKB-KW"/>
</dbReference>
<reference evidence="12 13" key="1">
    <citation type="submission" date="2017-06" db="EMBL/GenBank/DDBJ databases">
        <title>Description of Rhodopirellula bahusiensis sp. nov.</title>
        <authorList>
            <person name="Kizina J."/>
            <person name="Harder J."/>
        </authorList>
    </citation>
    <scope>NUCLEOTIDE SEQUENCE [LARGE SCALE GENOMIC DNA]</scope>
    <source>
        <strain evidence="12 13">SWK21</strain>
    </source>
</reference>
<evidence type="ECO:0000259" key="11">
    <source>
        <dbReference type="Pfam" id="PF02163"/>
    </source>
</evidence>
<dbReference type="AlphaFoldDB" id="A0A2G1VZ69"/>
<gene>
    <name evidence="12" type="ORF">CEE69_27770</name>
</gene>
<evidence type="ECO:0000256" key="3">
    <source>
        <dbReference type="ARBA" id="ARBA00007931"/>
    </source>
</evidence>
<evidence type="ECO:0000256" key="4">
    <source>
        <dbReference type="ARBA" id="ARBA00022670"/>
    </source>
</evidence>
<evidence type="ECO:0000256" key="2">
    <source>
        <dbReference type="ARBA" id="ARBA00004141"/>
    </source>
</evidence>
<keyword evidence="6" id="KW-0378">Hydrolase</keyword>
<comment type="subcellular location">
    <subcellularLocation>
        <location evidence="2">Membrane</location>
        <topology evidence="2">Multi-pass membrane protein</topology>
    </subcellularLocation>
</comment>
<dbReference type="PANTHER" id="PTHR31412">
    <property type="entry name" value="ZINC METALLOPROTEASE EGY1"/>
    <property type="match status" value="1"/>
</dbReference>
<evidence type="ECO:0000256" key="5">
    <source>
        <dbReference type="ARBA" id="ARBA00022692"/>
    </source>
</evidence>
<evidence type="ECO:0000313" key="13">
    <source>
        <dbReference type="Proteomes" id="UP000225740"/>
    </source>
</evidence>
<dbReference type="InterPro" id="IPR008915">
    <property type="entry name" value="Peptidase_M50"/>
</dbReference>
<evidence type="ECO:0000256" key="10">
    <source>
        <dbReference type="SAM" id="Phobius"/>
    </source>
</evidence>
<name>A0A2G1VZ69_9BACT</name>
<dbReference type="GO" id="GO:0016020">
    <property type="term" value="C:membrane"/>
    <property type="evidence" value="ECO:0007669"/>
    <property type="project" value="UniProtKB-SubCell"/>
</dbReference>
<protein>
    <submittedName>
        <fullName evidence="12">Peptidase M50</fullName>
    </submittedName>
</protein>
<evidence type="ECO:0000256" key="7">
    <source>
        <dbReference type="ARBA" id="ARBA00022946"/>
    </source>
</evidence>
<dbReference type="GeneID" id="90611671"/>
<comment type="caution">
    <text evidence="12">The sequence shown here is derived from an EMBL/GenBank/DDBJ whole genome shotgun (WGS) entry which is preliminary data.</text>
</comment>
<dbReference type="PANTHER" id="PTHR31412:SF0">
    <property type="entry name" value="ZINC METALLOPROTEASE EGY1, CHLOROPLASTIC-RELATED"/>
    <property type="match status" value="1"/>
</dbReference>
<feature type="transmembrane region" description="Helical" evidence="10">
    <location>
        <begin position="290"/>
        <end position="310"/>
    </location>
</feature>
<evidence type="ECO:0000256" key="6">
    <source>
        <dbReference type="ARBA" id="ARBA00022801"/>
    </source>
</evidence>
<comment type="cofactor">
    <cofactor evidence="1">
        <name>Zn(2+)</name>
        <dbReference type="ChEBI" id="CHEBI:29105"/>
    </cofactor>
</comment>
<feature type="transmembrane region" description="Helical" evidence="10">
    <location>
        <begin position="372"/>
        <end position="398"/>
    </location>
</feature>
<evidence type="ECO:0000256" key="1">
    <source>
        <dbReference type="ARBA" id="ARBA00001947"/>
    </source>
</evidence>
<sequence>MTTRTNHSPWLSILWILCLAIPLVFLLTASGGGMHSILWMWIILLLCFYMIASMAVAGRAAGRTDEESIADDGVRMIPDGEQPPAIASVMDVRVATRQQGVGLFRGRLNMPADEALKRLESELGENAVPLIQQDDELGTAIVLMNRPTEETTLERPTRLWLHWLLFALTFLTTTYAGALHQGVNLWEQPGAFAVGLPYSIGLLLILGVHELGHYFTAKHHGLNVTPPFFIPIPFALGTFGAFIQMKSPTRNRRALFDVAVAGPLAGLVVAIPALLVGLQSSEVLPPETEVAGGMLGHGTSAGSSILFALLSKIALGEQLQDGYLVQLSPLAFAGWLGLFITALNLMPIGQLDGGHMARAMFGRRVGETIGSVAMWSLFLLAIFVWPGLLFFALFIFFIAGRGTPPLNDITPISSGRQWIGYATFVILAMILIPLPHKFWQAADIYCPYL</sequence>
<keyword evidence="9 10" id="KW-0472">Membrane</keyword>
<keyword evidence="4" id="KW-0645">Protease</keyword>
<keyword evidence="8 10" id="KW-1133">Transmembrane helix</keyword>
<dbReference type="EMBL" id="NIZW01000033">
    <property type="protein sequence ID" value="PHQ32072.1"/>
    <property type="molecule type" value="Genomic_DNA"/>
</dbReference>
<feature type="transmembrane region" description="Helical" evidence="10">
    <location>
        <begin position="418"/>
        <end position="434"/>
    </location>
</feature>